<dbReference type="EMBL" id="LGUA01000515">
    <property type="protein sequence ID" value="OAX81250.1"/>
    <property type="molecule type" value="Genomic_DNA"/>
</dbReference>
<evidence type="ECO:0000313" key="2">
    <source>
        <dbReference type="EMBL" id="OAX81250.1"/>
    </source>
</evidence>
<accession>A0A1B7NWU5</accession>
<feature type="compositionally biased region" description="Basic and acidic residues" evidence="1">
    <location>
        <begin position="34"/>
        <end position="60"/>
    </location>
</feature>
<keyword evidence="3" id="KW-1185">Reference proteome</keyword>
<evidence type="ECO:0000256" key="1">
    <source>
        <dbReference type="SAM" id="MobiDB-lite"/>
    </source>
</evidence>
<feature type="region of interest" description="Disordered" evidence="1">
    <location>
        <begin position="28"/>
        <end position="60"/>
    </location>
</feature>
<gene>
    <name evidence="2" type="ORF">ACJ72_04414</name>
</gene>
<organism evidence="2 3">
    <name type="scientific">Emergomyces africanus</name>
    <dbReference type="NCBI Taxonomy" id="1955775"/>
    <lineage>
        <taxon>Eukaryota</taxon>
        <taxon>Fungi</taxon>
        <taxon>Dikarya</taxon>
        <taxon>Ascomycota</taxon>
        <taxon>Pezizomycotina</taxon>
        <taxon>Eurotiomycetes</taxon>
        <taxon>Eurotiomycetidae</taxon>
        <taxon>Onygenales</taxon>
        <taxon>Ajellomycetaceae</taxon>
        <taxon>Emergomyces</taxon>
    </lineage>
</organism>
<evidence type="ECO:0000313" key="3">
    <source>
        <dbReference type="Proteomes" id="UP000091918"/>
    </source>
</evidence>
<dbReference type="AlphaFoldDB" id="A0A1B7NWU5"/>
<comment type="caution">
    <text evidence="2">The sequence shown here is derived from an EMBL/GenBank/DDBJ whole genome shotgun (WGS) entry which is preliminary data.</text>
</comment>
<proteinExistence type="predicted"/>
<reference evidence="2 3" key="1">
    <citation type="submission" date="2015-07" db="EMBL/GenBank/DDBJ databases">
        <title>Emmonsia species relationships and genome sequence.</title>
        <authorList>
            <person name="Cuomo C.A."/>
            <person name="Schwartz I.S."/>
            <person name="Kenyon C."/>
            <person name="de Hoog G.S."/>
            <person name="Govender N.P."/>
            <person name="Botha A."/>
            <person name="Moreno L."/>
            <person name="de Vries M."/>
            <person name="Munoz J.F."/>
            <person name="Stielow J.B."/>
        </authorList>
    </citation>
    <scope>NUCLEOTIDE SEQUENCE [LARGE SCALE GENOMIC DNA]</scope>
    <source>
        <strain evidence="2 3">CBS 136260</strain>
    </source>
</reference>
<name>A0A1B7NWU5_9EURO</name>
<dbReference type="OrthoDB" id="5576752at2759"/>
<dbReference type="Proteomes" id="UP000091918">
    <property type="component" value="Unassembled WGS sequence"/>
</dbReference>
<protein>
    <submittedName>
        <fullName evidence="2">Uncharacterized protein</fullName>
    </submittedName>
</protein>
<sequence length="60" mass="7084">MHTYINLSYPATLANKITVWHSIKQSEATNQKQVDLRRKAEQEEAERQKEQIRKELEEGS</sequence>